<reference evidence="7" key="1">
    <citation type="journal article" date="2019" name="Int. J. Syst. Evol. Microbiol.">
        <title>The Global Catalogue of Microorganisms (GCM) 10K type strain sequencing project: providing services to taxonomists for standard genome sequencing and annotation.</title>
        <authorList>
            <consortium name="The Broad Institute Genomics Platform"/>
            <consortium name="The Broad Institute Genome Sequencing Center for Infectious Disease"/>
            <person name="Wu L."/>
            <person name="Ma J."/>
        </authorList>
    </citation>
    <scope>NUCLEOTIDE SEQUENCE [LARGE SCALE GENOMIC DNA]</scope>
    <source>
        <strain evidence="7">JCM 12149</strain>
    </source>
</reference>
<feature type="domain" description="Signal transduction histidine kinase osmosensitive K+ channel sensor N-terminal" evidence="5">
    <location>
        <begin position="25"/>
        <end position="232"/>
    </location>
</feature>
<feature type="domain" description="UspA" evidence="4">
    <location>
        <begin position="254"/>
        <end position="369"/>
    </location>
</feature>
<dbReference type="Gene3D" id="3.40.50.300">
    <property type="entry name" value="P-loop containing nucleotide triphosphate hydrolases"/>
    <property type="match status" value="1"/>
</dbReference>
<evidence type="ECO:0000259" key="4">
    <source>
        <dbReference type="Pfam" id="PF00582"/>
    </source>
</evidence>
<dbReference type="InterPro" id="IPR006016">
    <property type="entry name" value="UspA"/>
</dbReference>
<accession>A0ABP3J9V4</accession>
<keyword evidence="3" id="KW-0902">Two-component regulatory system</keyword>
<evidence type="ECO:0000256" key="3">
    <source>
        <dbReference type="ARBA" id="ARBA00023012"/>
    </source>
</evidence>
<evidence type="ECO:0000259" key="5">
    <source>
        <dbReference type="Pfam" id="PF02702"/>
    </source>
</evidence>
<dbReference type="Pfam" id="PF00582">
    <property type="entry name" value="Usp"/>
    <property type="match status" value="1"/>
</dbReference>
<dbReference type="Gene3D" id="3.40.50.620">
    <property type="entry name" value="HUPs"/>
    <property type="match status" value="1"/>
</dbReference>
<keyword evidence="2" id="KW-0418">Kinase</keyword>
<dbReference type="Proteomes" id="UP001501459">
    <property type="component" value="Unassembled WGS sequence"/>
</dbReference>
<dbReference type="Pfam" id="PF02702">
    <property type="entry name" value="KdpD"/>
    <property type="match status" value="1"/>
</dbReference>
<dbReference type="NCBIfam" id="NF038185">
    <property type="entry name" value="KdpD_non_kinase"/>
    <property type="match status" value="1"/>
</dbReference>
<evidence type="ECO:0000256" key="2">
    <source>
        <dbReference type="ARBA" id="ARBA00022777"/>
    </source>
</evidence>
<keyword evidence="7" id="KW-1185">Reference proteome</keyword>
<dbReference type="SUPFAM" id="SSF52402">
    <property type="entry name" value="Adenine nucleotide alpha hydrolases-like"/>
    <property type="match status" value="1"/>
</dbReference>
<name>A0ABP3J9V4_9BACI</name>
<evidence type="ECO:0000256" key="1">
    <source>
        <dbReference type="ARBA" id="ARBA00022679"/>
    </source>
</evidence>
<dbReference type="InterPro" id="IPR003852">
    <property type="entry name" value="Sig_transdc_His_kinase_KdpD_N"/>
</dbReference>
<dbReference type="EMBL" id="BAAADM010000054">
    <property type="protein sequence ID" value="GAA0445453.1"/>
    <property type="molecule type" value="Genomic_DNA"/>
</dbReference>
<protein>
    <submittedName>
        <fullName evidence="6">KdpD-like non-kinase potassium sensor</fullName>
    </submittedName>
</protein>
<sequence>MNAFTDDYRKKTPEEILEEVQKLQQGNLKLFIGFAAGVGKTFKMLLEAHDLKKEGIDVVVGLIETHNRKETADLIGSLEILPKQKVDYKGYVLEELDVDAIIERAPDVVLIDELAHHNIANLKNEKRYMDVEKILDYGINVLSTFNIQHLESLHDIVEKITGVSVRERIPDQILHTAHENILVDITPETLRKRLREGKIYTNEKIEQALNNFFKEANLSSLRELSLREVADDTDERMEKARLKNDQKEPTGVNEKILVCIQYNKSAEKLIRRGWRIASRLKVELHVLHVINKATPDSSQLKKIEAWKQLTSQFNATFHLQQNTSGKITSHLIEVSKKWGITQIILGQSARTRWKEIQKGSIVNDIMRKTNGIDIYIVSDKSDLK</sequence>
<evidence type="ECO:0000313" key="6">
    <source>
        <dbReference type="EMBL" id="GAA0445453.1"/>
    </source>
</evidence>
<dbReference type="InterPro" id="IPR052023">
    <property type="entry name" value="Histidine_kinase_KdpD"/>
</dbReference>
<gene>
    <name evidence="6" type="primary">kdpDN</name>
    <name evidence="6" type="ORF">GCM10008983_23780</name>
</gene>
<proteinExistence type="predicted"/>
<organism evidence="6 7">
    <name type="scientific">Lentibacillus halophilus</name>
    <dbReference type="NCBI Taxonomy" id="295065"/>
    <lineage>
        <taxon>Bacteria</taxon>
        <taxon>Bacillati</taxon>
        <taxon>Bacillota</taxon>
        <taxon>Bacilli</taxon>
        <taxon>Bacillales</taxon>
        <taxon>Bacillaceae</taxon>
        <taxon>Lentibacillus</taxon>
    </lineage>
</organism>
<dbReference type="InterPro" id="IPR027417">
    <property type="entry name" value="P-loop_NTPase"/>
</dbReference>
<dbReference type="PANTHER" id="PTHR45569:SF1">
    <property type="entry name" value="SENSOR PROTEIN KDPD"/>
    <property type="match status" value="1"/>
</dbReference>
<dbReference type="PANTHER" id="PTHR45569">
    <property type="entry name" value="SENSOR PROTEIN KDPD"/>
    <property type="match status" value="1"/>
</dbReference>
<dbReference type="CDD" id="cd01987">
    <property type="entry name" value="USP_KdpD-like"/>
    <property type="match status" value="1"/>
</dbReference>
<dbReference type="SUPFAM" id="SSF52540">
    <property type="entry name" value="P-loop containing nucleoside triphosphate hydrolases"/>
    <property type="match status" value="1"/>
</dbReference>
<dbReference type="RefSeq" id="WP_425542379.1">
    <property type="nucleotide sequence ID" value="NZ_BAAADM010000054.1"/>
</dbReference>
<keyword evidence="1" id="KW-0808">Transferase</keyword>
<dbReference type="InterPro" id="IPR014729">
    <property type="entry name" value="Rossmann-like_a/b/a_fold"/>
</dbReference>
<comment type="caution">
    <text evidence="6">The sequence shown here is derived from an EMBL/GenBank/DDBJ whole genome shotgun (WGS) entry which is preliminary data.</text>
</comment>
<evidence type="ECO:0000313" key="7">
    <source>
        <dbReference type="Proteomes" id="UP001501459"/>
    </source>
</evidence>